<reference evidence="25" key="3">
    <citation type="submission" date="2015-04" db="UniProtKB">
        <authorList>
            <consortium name="EnsemblPlants"/>
        </authorList>
    </citation>
    <scope>IDENTIFICATION</scope>
</reference>
<dbReference type="GO" id="GO:0020037">
    <property type="term" value="F:heme binding"/>
    <property type="evidence" value="ECO:0007669"/>
    <property type="project" value="UniProtKB-UniRule"/>
</dbReference>
<reference evidence="26" key="2">
    <citation type="submission" date="2013-12" db="EMBL/GenBank/DDBJ databases">
        <authorList>
            <person name="Yu Y."/>
            <person name="Lee S."/>
            <person name="de Baynast K."/>
            <person name="Wissotski M."/>
            <person name="Liu L."/>
            <person name="Talag J."/>
            <person name="Goicoechea J."/>
            <person name="Angelova A."/>
            <person name="Jetty R."/>
            <person name="Kudrna D."/>
            <person name="Golser W."/>
            <person name="Rivera L."/>
            <person name="Zhang J."/>
            <person name="Wing R."/>
        </authorList>
    </citation>
    <scope>NUCLEOTIDE SEQUENCE</scope>
</reference>
<dbReference type="GO" id="GO:0005576">
    <property type="term" value="C:extracellular region"/>
    <property type="evidence" value="ECO:0007669"/>
    <property type="project" value="UniProtKB-SubCell"/>
</dbReference>
<evidence type="ECO:0000256" key="13">
    <source>
        <dbReference type="ARBA" id="ARBA00023004"/>
    </source>
</evidence>
<dbReference type="InterPro" id="IPR002016">
    <property type="entry name" value="Haem_peroxidase"/>
</dbReference>
<keyword evidence="11 20" id="KW-0106">Calcium</keyword>
<evidence type="ECO:0000256" key="6">
    <source>
        <dbReference type="ARBA" id="ARBA00022525"/>
    </source>
</evidence>
<dbReference type="PRINTS" id="PR00458">
    <property type="entry name" value="PEROXIDASE"/>
</dbReference>
<dbReference type="FunFam" id="1.10.420.10:FF:000008">
    <property type="entry name" value="Peroxidase"/>
    <property type="match status" value="1"/>
</dbReference>
<keyword evidence="17 23" id="KW-0376">Hydrogen peroxide</keyword>
<comment type="subcellular location">
    <subcellularLocation>
        <location evidence="3 23">Secreted</location>
    </subcellularLocation>
</comment>
<comment type="cofactor">
    <cofactor evidence="20 23">
        <name>Ca(2+)</name>
        <dbReference type="ChEBI" id="CHEBI:29108"/>
    </cofactor>
    <text evidence="20 23">Binds 2 calcium ions per subunit.</text>
</comment>
<evidence type="ECO:0000256" key="9">
    <source>
        <dbReference type="ARBA" id="ARBA00022723"/>
    </source>
</evidence>
<evidence type="ECO:0000256" key="15">
    <source>
        <dbReference type="ARBA" id="ARBA00023180"/>
    </source>
</evidence>
<protein>
    <recommendedName>
        <fullName evidence="5 23">Peroxidase</fullName>
        <ecNumber evidence="5 23">1.11.1.7</ecNumber>
    </recommendedName>
</protein>
<feature type="active site" description="Proton acceptor" evidence="18">
    <location>
        <position position="64"/>
    </location>
</feature>
<feature type="disulfide bond" evidence="22">
    <location>
        <begin position="197"/>
        <end position="232"/>
    </location>
</feature>
<accession>A0A0D9WZQ6</accession>
<dbReference type="InterPro" id="IPR033905">
    <property type="entry name" value="Secretory_peroxidase"/>
</dbReference>
<feature type="disulfide bond" evidence="22">
    <location>
        <begin position="119"/>
        <end position="325"/>
    </location>
</feature>
<evidence type="ECO:0000259" key="24">
    <source>
        <dbReference type="PROSITE" id="PS50873"/>
    </source>
</evidence>
<dbReference type="PANTHER" id="PTHR31235">
    <property type="entry name" value="PEROXIDASE 25-RELATED"/>
    <property type="match status" value="1"/>
</dbReference>
<feature type="binding site" evidence="20">
    <location>
        <position position="191"/>
    </location>
    <ligand>
        <name>Ca(2+)</name>
        <dbReference type="ChEBI" id="CHEBI:29108"/>
        <label>2</label>
    </ligand>
</feature>
<dbReference type="HOGENOM" id="CLU_010543_0_3_1"/>
<evidence type="ECO:0000256" key="23">
    <source>
        <dbReference type="RuleBase" id="RU362060"/>
    </source>
</evidence>
<feature type="binding site" description="axial binding residue" evidence="20">
    <location>
        <position position="190"/>
    </location>
    <ligand>
        <name>heme b</name>
        <dbReference type="ChEBI" id="CHEBI:60344"/>
    </ligand>
    <ligandPart>
        <name>Fe</name>
        <dbReference type="ChEBI" id="CHEBI:18248"/>
    </ligandPart>
</feature>
<dbReference type="Proteomes" id="UP000032180">
    <property type="component" value="Chromosome 7"/>
</dbReference>
<feature type="binding site" evidence="20">
    <location>
        <position position="65"/>
    </location>
    <ligand>
        <name>Ca(2+)</name>
        <dbReference type="ChEBI" id="CHEBI:29108"/>
        <label>1</label>
    </ligand>
</feature>
<evidence type="ECO:0000256" key="4">
    <source>
        <dbReference type="ARBA" id="ARBA00006873"/>
    </source>
</evidence>
<dbReference type="PRINTS" id="PR00461">
    <property type="entry name" value="PLPEROXIDASE"/>
</dbReference>
<dbReference type="Pfam" id="PF00141">
    <property type="entry name" value="peroxidase"/>
    <property type="match status" value="1"/>
</dbReference>
<evidence type="ECO:0000256" key="22">
    <source>
        <dbReference type="PIRSR" id="PIRSR600823-5"/>
    </source>
</evidence>
<feature type="binding site" evidence="20">
    <location>
        <position position="87"/>
    </location>
    <ligand>
        <name>Ca(2+)</name>
        <dbReference type="ChEBI" id="CHEBI:29108"/>
        <label>1</label>
    </ligand>
</feature>
<keyword evidence="26" id="KW-1185">Reference proteome</keyword>
<evidence type="ECO:0000256" key="14">
    <source>
        <dbReference type="ARBA" id="ARBA00023157"/>
    </source>
</evidence>
<keyword evidence="6 23" id="KW-0964">Secreted</keyword>
<evidence type="ECO:0000256" key="11">
    <source>
        <dbReference type="ARBA" id="ARBA00022837"/>
    </source>
</evidence>
<comment type="function">
    <text evidence="2">Removal of H(2)O(2), oxidation of toxic reductants, biosynthesis and degradation of lignin, suberization, auxin catabolism, response to environmental stresses such as wounding, pathogen attack and oxidative stress. These functions might be dependent on each isozyme/isoform in each plant tissue.</text>
</comment>
<dbReference type="PROSITE" id="PS50873">
    <property type="entry name" value="PEROXIDASE_4"/>
    <property type="match status" value="1"/>
</dbReference>
<dbReference type="STRING" id="77586.A0A0D9WZQ6"/>
<dbReference type="EC" id="1.11.1.7" evidence="5 23"/>
<dbReference type="InterPro" id="IPR000823">
    <property type="entry name" value="Peroxidase_pln"/>
</dbReference>
<evidence type="ECO:0000313" key="25">
    <source>
        <dbReference type="EnsemblPlants" id="LPERR07G14440.1"/>
    </source>
</evidence>
<feature type="binding site" evidence="20">
    <location>
        <position position="68"/>
    </location>
    <ligand>
        <name>Ca(2+)</name>
        <dbReference type="ChEBI" id="CHEBI:29108"/>
        <label>1</label>
    </ligand>
</feature>
<evidence type="ECO:0000256" key="16">
    <source>
        <dbReference type="ARBA" id="ARBA00023283"/>
    </source>
</evidence>
<evidence type="ECO:0000256" key="19">
    <source>
        <dbReference type="PIRSR" id="PIRSR600823-2"/>
    </source>
</evidence>
<keyword evidence="7 23" id="KW-0575">Peroxidase</keyword>
<reference evidence="25 26" key="1">
    <citation type="submission" date="2012-08" db="EMBL/GenBank/DDBJ databases">
        <title>Oryza genome evolution.</title>
        <authorList>
            <person name="Wing R.A."/>
        </authorList>
    </citation>
    <scope>NUCLEOTIDE SEQUENCE</scope>
</reference>
<evidence type="ECO:0000256" key="3">
    <source>
        <dbReference type="ARBA" id="ARBA00004613"/>
    </source>
</evidence>
<evidence type="ECO:0000256" key="20">
    <source>
        <dbReference type="PIRSR" id="PIRSR600823-3"/>
    </source>
</evidence>
<feature type="binding site" evidence="20">
    <location>
        <position position="72"/>
    </location>
    <ligand>
        <name>Ca(2+)</name>
        <dbReference type="ChEBI" id="CHEBI:29108"/>
        <label>1</label>
    </ligand>
</feature>
<feature type="binding site" evidence="20">
    <location>
        <position position="255"/>
    </location>
    <ligand>
        <name>Ca(2+)</name>
        <dbReference type="ChEBI" id="CHEBI:29108"/>
        <label>2</label>
    </ligand>
</feature>
<evidence type="ECO:0000256" key="7">
    <source>
        <dbReference type="ARBA" id="ARBA00022559"/>
    </source>
</evidence>
<keyword evidence="10 23" id="KW-0732">Signal</keyword>
<evidence type="ECO:0000256" key="18">
    <source>
        <dbReference type="PIRSR" id="PIRSR600823-1"/>
    </source>
</evidence>
<feature type="signal peptide" evidence="23">
    <location>
        <begin position="1"/>
        <end position="22"/>
    </location>
</feature>
<dbReference type="Gene3D" id="1.10.420.10">
    <property type="entry name" value="Peroxidase, domain 2"/>
    <property type="match status" value="1"/>
</dbReference>
<dbReference type="GO" id="GO:0046872">
    <property type="term" value="F:metal ion binding"/>
    <property type="evidence" value="ECO:0007669"/>
    <property type="project" value="UniProtKB-UniRule"/>
</dbReference>
<dbReference type="EnsemblPlants" id="LPERR07G14440.1">
    <property type="protein sequence ID" value="LPERR07G14440.1"/>
    <property type="gene ID" value="LPERR07G14440"/>
</dbReference>
<keyword evidence="14 22" id="KW-1015">Disulfide bond</keyword>
<dbReference type="InterPro" id="IPR019793">
    <property type="entry name" value="Peroxidases_heam-ligand_BS"/>
</dbReference>
<dbReference type="CDD" id="cd00693">
    <property type="entry name" value="secretory_peroxidase"/>
    <property type="match status" value="1"/>
</dbReference>
<comment type="catalytic activity">
    <reaction evidence="1 23">
        <text>2 a phenolic donor + H2O2 = 2 a phenolic radical donor + 2 H2O</text>
        <dbReference type="Rhea" id="RHEA:56136"/>
        <dbReference type="ChEBI" id="CHEBI:15377"/>
        <dbReference type="ChEBI" id="CHEBI:16240"/>
        <dbReference type="ChEBI" id="CHEBI:139520"/>
        <dbReference type="ChEBI" id="CHEBI:139521"/>
        <dbReference type="EC" id="1.11.1.7"/>
    </reaction>
</comment>
<keyword evidence="9 20" id="KW-0479">Metal-binding</keyword>
<evidence type="ECO:0000256" key="5">
    <source>
        <dbReference type="ARBA" id="ARBA00012313"/>
    </source>
</evidence>
<feature type="binding site" evidence="19">
    <location>
        <position position="160"/>
    </location>
    <ligand>
        <name>substrate</name>
    </ligand>
</feature>
<feature type="disulfide bond" evidence="22">
    <location>
        <begin position="33"/>
        <end position="113"/>
    </location>
</feature>
<proteinExistence type="inferred from homology"/>
<dbReference type="PROSITE" id="PS00435">
    <property type="entry name" value="PEROXIDASE_1"/>
    <property type="match status" value="1"/>
</dbReference>
<feature type="site" description="Transition state stabilizer" evidence="21">
    <location>
        <position position="60"/>
    </location>
</feature>
<dbReference type="GO" id="GO:0140825">
    <property type="term" value="F:lactoperoxidase activity"/>
    <property type="evidence" value="ECO:0007669"/>
    <property type="project" value="UniProtKB-EC"/>
</dbReference>
<organism evidence="25 26">
    <name type="scientific">Leersia perrieri</name>
    <dbReference type="NCBI Taxonomy" id="77586"/>
    <lineage>
        <taxon>Eukaryota</taxon>
        <taxon>Viridiplantae</taxon>
        <taxon>Streptophyta</taxon>
        <taxon>Embryophyta</taxon>
        <taxon>Tracheophyta</taxon>
        <taxon>Spermatophyta</taxon>
        <taxon>Magnoliopsida</taxon>
        <taxon>Liliopsida</taxon>
        <taxon>Poales</taxon>
        <taxon>Poaceae</taxon>
        <taxon>BOP clade</taxon>
        <taxon>Oryzoideae</taxon>
        <taxon>Oryzeae</taxon>
        <taxon>Oryzinae</taxon>
        <taxon>Leersia</taxon>
    </lineage>
</organism>
<dbReference type="Gene3D" id="1.10.520.10">
    <property type="match status" value="1"/>
</dbReference>
<feature type="binding site" evidence="20">
    <location>
        <position position="70"/>
    </location>
    <ligand>
        <name>Ca(2+)</name>
        <dbReference type="ChEBI" id="CHEBI:29108"/>
        <label>1</label>
    </ligand>
</feature>
<dbReference type="GO" id="GO:0006979">
    <property type="term" value="P:response to oxidative stress"/>
    <property type="evidence" value="ECO:0007669"/>
    <property type="project" value="UniProtKB-UniRule"/>
</dbReference>
<evidence type="ECO:0000256" key="17">
    <source>
        <dbReference type="ARBA" id="ARBA00023324"/>
    </source>
</evidence>
<feature type="binding site" evidence="20">
    <location>
        <position position="74"/>
    </location>
    <ligand>
        <name>Ca(2+)</name>
        <dbReference type="ChEBI" id="CHEBI:29108"/>
        <label>1</label>
    </ligand>
</feature>
<keyword evidence="12 23" id="KW-0560">Oxidoreductase</keyword>
<dbReference type="PROSITE" id="PS00436">
    <property type="entry name" value="PEROXIDASE_2"/>
    <property type="match status" value="1"/>
</dbReference>
<feature type="disulfide bond" evidence="22">
    <location>
        <begin position="66"/>
        <end position="71"/>
    </location>
</feature>
<dbReference type="InterPro" id="IPR019794">
    <property type="entry name" value="Peroxidases_AS"/>
</dbReference>
<evidence type="ECO:0000256" key="2">
    <source>
        <dbReference type="ARBA" id="ARBA00002322"/>
    </source>
</evidence>
<comment type="cofactor">
    <cofactor evidence="20 23">
        <name>heme b</name>
        <dbReference type="ChEBI" id="CHEBI:60344"/>
    </cofactor>
    <text evidence="20 23">Binds 1 heme b (iron(II)-protoporphyrin IX) group per subunit.</text>
</comment>
<evidence type="ECO:0000256" key="8">
    <source>
        <dbReference type="ARBA" id="ARBA00022617"/>
    </source>
</evidence>
<keyword evidence="15" id="KW-0325">Glycoprotein</keyword>
<feature type="chain" id="PRO_5005115572" description="Peroxidase" evidence="23">
    <location>
        <begin position="23"/>
        <end position="329"/>
    </location>
</feature>
<evidence type="ECO:0000256" key="1">
    <source>
        <dbReference type="ARBA" id="ARBA00000189"/>
    </source>
</evidence>
<evidence type="ECO:0000256" key="12">
    <source>
        <dbReference type="ARBA" id="ARBA00023002"/>
    </source>
</evidence>
<evidence type="ECO:0000256" key="21">
    <source>
        <dbReference type="PIRSR" id="PIRSR600823-4"/>
    </source>
</evidence>
<dbReference type="SUPFAM" id="SSF48113">
    <property type="entry name" value="Heme-dependent peroxidases"/>
    <property type="match status" value="1"/>
</dbReference>
<sequence length="329" mass="35377">MAAIFVALVAAAALICSRSVQAQLKVGYYRDTCNGAEETVRQEVASVLSVEPRLAGALLRLHFHDCFVRGCDGSILLDSLAGGAVAEKEAETSAGLRGFDVIDSIKEKLEQACPGTVSCADILALVARDAVYLSNGPFWPVPTGRLDGKISNAAETSDLPPPNSDMSQLQAAFAVKNLTAKDLVVLSGAHTIGFSHCQPFHDRLYNFTGGHRLNDVDPELDAAYIGELRSKCGAAADADPGMMVEMSPKKSPKFDTGYYMQVARRRGLFRSDAVLLADEFTRGYVEKHATGLFDMEFFGDFGEAMVNMGNLRPTPGSEGEVRRKCSVVN</sequence>
<dbReference type="InterPro" id="IPR010255">
    <property type="entry name" value="Haem_peroxidase_sf"/>
</dbReference>
<keyword evidence="16" id="KW-0873">Pyrrolidone carboxylic acid</keyword>
<keyword evidence="8 23" id="KW-0349">Heme</keyword>
<evidence type="ECO:0000313" key="26">
    <source>
        <dbReference type="Proteomes" id="UP000032180"/>
    </source>
</evidence>
<name>A0A0D9WZQ6_9ORYZ</name>
<dbReference type="AlphaFoldDB" id="A0A0D9WZQ6"/>
<dbReference type="FunFam" id="1.10.520.10:FF:000006">
    <property type="entry name" value="Peroxidase"/>
    <property type="match status" value="1"/>
</dbReference>
<feature type="domain" description="Plant heme peroxidase family profile" evidence="24">
    <location>
        <begin position="23"/>
        <end position="329"/>
    </location>
</feature>
<dbReference type="Gramene" id="LPERR07G14440.1">
    <property type="protein sequence ID" value="LPERR07G14440.1"/>
    <property type="gene ID" value="LPERR07G14440"/>
</dbReference>
<evidence type="ECO:0000256" key="10">
    <source>
        <dbReference type="ARBA" id="ARBA00022729"/>
    </source>
</evidence>
<keyword evidence="13 20" id="KW-0408">Iron</keyword>
<dbReference type="GO" id="GO:0042744">
    <property type="term" value="P:hydrogen peroxide catabolic process"/>
    <property type="evidence" value="ECO:0007669"/>
    <property type="project" value="UniProtKB-KW"/>
</dbReference>
<comment type="similarity">
    <text evidence="4">Belongs to the peroxidase family. Ascorbate peroxidase subfamily.</text>
</comment>
<dbReference type="eggNOG" id="ENOG502QQVF">
    <property type="taxonomic scope" value="Eukaryota"/>
</dbReference>
<comment type="similarity">
    <text evidence="23">Belongs to the peroxidase family. Classical plant (class III) peroxidase subfamily.</text>
</comment>